<reference evidence="2 3" key="1">
    <citation type="journal article" date="2021" name="Hortic Res">
        <title>The domestication of Cucurbita argyrosperma as revealed by the genome of its wild relative.</title>
        <authorList>
            <person name="Barrera-Redondo J."/>
            <person name="Sanchez-de la Vega G."/>
            <person name="Aguirre-Liguori J.A."/>
            <person name="Castellanos-Morales G."/>
            <person name="Gutierrez-Guerrero Y.T."/>
            <person name="Aguirre-Dugua X."/>
            <person name="Aguirre-Planter E."/>
            <person name="Tenaillon M.I."/>
            <person name="Lira-Saade R."/>
            <person name="Eguiarte L.E."/>
        </authorList>
    </citation>
    <scope>NUCLEOTIDE SEQUENCE [LARGE SCALE GENOMIC DNA]</scope>
    <source>
        <strain evidence="2">JBR-2021</strain>
    </source>
</reference>
<dbReference type="AlphaFoldDB" id="A0AAV6NFQ0"/>
<organism evidence="2 3">
    <name type="scientific">Cucurbita argyrosperma subsp. sororia</name>
    <dbReference type="NCBI Taxonomy" id="37648"/>
    <lineage>
        <taxon>Eukaryota</taxon>
        <taxon>Viridiplantae</taxon>
        <taxon>Streptophyta</taxon>
        <taxon>Embryophyta</taxon>
        <taxon>Tracheophyta</taxon>
        <taxon>Spermatophyta</taxon>
        <taxon>Magnoliopsida</taxon>
        <taxon>eudicotyledons</taxon>
        <taxon>Gunneridae</taxon>
        <taxon>Pentapetalae</taxon>
        <taxon>rosids</taxon>
        <taxon>fabids</taxon>
        <taxon>Cucurbitales</taxon>
        <taxon>Cucurbitaceae</taxon>
        <taxon>Cucurbiteae</taxon>
        <taxon>Cucurbita</taxon>
    </lineage>
</organism>
<comment type="caution">
    <text evidence="2">The sequence shown here is derived from an EMBL/GenBank/DDBJ whole genome shotgun (WGS) entry which is preliminary data.</text>
</comment>
<evidence type="ECO:0000313" key="3">
    <source>
        <dbReference type="Proteomes" id="UP000685013"/>
    </source>
</evidence>
<evidence type="ECO:0000256" key="1">
    <source>
        <dbReference type="SAM" id="MobiDB-lite"/>
    </source>
</evidence>
<feature type="compositionally biased region" description="Basic residues" evidence="1">
    <location>
        <begin position="10"/>
        <end position="20"/>
    </location>
</feature>
<keyword evidence="3" id="KW-1185">Reference proteome</keyword>
<feature type="non-terminal residue" evidence="2">
    <location>
        <position position="1"/>
    </location>
</feature>
<sequence>MRKEEDGGQRRRPSPKKTKKNFSLSPVKCSLGSSGLISLTRSIFTDFLFPPLFAGILLMKEACSVV</sequence>
<dbReference type="EMBL" id="JAGKQH010000006">
    <property type="protein sequence ID" value="KAG6596215.1"/>
    <property type="molecule type" value="Genomic_DNA"/>
</dbReference>
<gene>
    <name evidence="2" type="ORF">SDJN03_09395</name>
</gene>
<dbReference type="Proteomes" id="UP000685013">
    <property type="component" value="Chromosome 6"/>
</dbReference>
<protein>
    <submittedName>
        <fullName evidence="2">Uncharacterized protein</fullName>
    </submittedName>
</protein>
<feature type="region of interest" description="Disordered" evidence="1">
    <location>
        <begin position="1"/>
        <end position="23"/>
    </location>
</feature>
<evidence type="ECO:0000313" key="2">
    <source>
        <dbReference type="EMBL" id="KAG6596215.1"/>
    </source>
</evidence>
<proteinExistence type="predicted"/>
<name>A0AAV6NFQ0_9ROSI</name>
<accession>A0AAV6NFQ0</accession>